<gene>
    <name evidence="1" type="ORF">BU16DRAFT_558307</name>
</gene>
<protein>
    <submittedName>
        <fullName evidence="1">Uncharacterized protein</fullName>
    </submittedName>
</protein>
<name>A0A6A6R1H5_9PEZI</name>
<organism evidence="1 2">
    <name type="scientific">Lophium mytilinum</name>
    <dbReference type="NCBI Taxonomy" id="390894"/>
    <lineage>
        <taxon>Eukaryota</taxon>
        <taxon>Fungi</taxon>
        <taxon>Dikarya</taxon>
        <taxon>Ascomycota</taxon>
        <taxon>Pezizomycotina</taxon>
        <taxon>Dothideomycetes</taxon>
        <taxon>Pleosporomycetidae</taxon>
        <taxon>Mytilinidiales</taxon>
        <taxon>Mytilinidiaceae</taxon>
        <taxon>Lophium</taxon>
    </lineage>
</organism>
<dbReference type="InterPro" id="IPR046670">
    <property type="entry name" value="DUF6540"/>
</dbReference>
<dbReference type="Pfam" id="PF20174">
    <property type="entry name" value="DUF6540"/>
    <property type="match status" value="1"/>
</dbReference>
<keyword evidence="2" id="KW-1185">Reference proteome</keyword>
<sequence length="137" mass="14622">MVALWISHPANSNTGKLINAVGDAATGFETIIERGYDLGDITQRHQLVRLGELSDVKGDEEASNEETSTGHDYLEEIALSVPAPTKSLVSPTSTEGPRHRVEIQNCQTWLRHAVAALVQAGVVGQAALQIVDGAPKN</sequence>
<accession>A0A6A6R1H5</accession>
<dbReference type="AlphaFoldDB" id="A0A6A6R1H5"/>
<dbReference type="EMBL" id="MU004185">
    <property type="protein sequence ID" value="KAF2498232.1"/>
    <property type="molecule type" value="Genomic_DNA"/>
</dbReference>
<evidence type="ECO:0000313" key="1">
    <source>
        <dbReference type="EMBL" id="KAF2498232.1"/>
    </source>
</evidence>
<dbReference type="Proteomes" id="UP000799750">
    <property type="component" value="Unassembled WGS sequence"/>
</dbReference>
<dbReference type="OrthoDB" id="2999773at2759"/>
<reference evidence="1" key="1">
    <citation type="journal article" date="2020" name="Stud. Mycol.">
        <title>101 Dothideomycetes genomes: a test case for predicting lifestyles and emergence of pathogens.</title>
        <authorList>
            <person name="Haridas S."/>
            <person name="Albert R."/>
            <person name="Binder M."/>
            <person name="Bloem J."/>
            <person name="Labutti K."/>
            <person name="Salamov A."/>
            <person name="Andreopoulos B."/>
            <person name="Baker S."/>
            <person name="Barry K."/>
            <person name="Bills G."/>
            <person name="Bluhm B."/>
            <person name="Cannon C."/>
            <person name="Castanera R."/>
            <person name="Culley D."/>
            <person name="Daum C."/>
            <person name="Ezra D."/>
            <person name="Gonzalez J."/>
            <person name="Henrissat B."/>
            <person name="Kuo A."/>
            <person name="Liang C."/>
            <person name="Lipzen A."/>
            <person name="Lutzoni F."/>
            <person name="Magnuson J."/>
            <person name="Mondo S."/>
            <person name="Nolan M."/>
            <person name="Ohm R."/>
            <person name="Pangilinan J."/>
            <person name="Park H.-J."/>
            <person name="Ramirez L."/>
            <person name="Alfaro M."/>
            <person name="Sun H."/>
            <person name="Tritt A."/>
            <person name="Yoshinaga Y."/>
            <person name="Zwiers L.-H."/>
            <person name="Turgeon B."/>
            <person name="Goodwin S."/>
            <person name="Spatafora J."/>
            <person name="Crous P."/>
            <person name="Grigoriev I."/>
        </authorList>
    </citation>
    <scope>NUCLEOTIDE SEQUENCE</scope>
    <source>
        <strain evidence="1">CBS 269.34</strain>
    </source>
</reference>
<proteinExistence type="predicted"/>
<evidence type="ECO:0000313" key="2">
    <source>
        <dbReference type="Proteomes" id="UP000799750"/>
    </source>
</evidence>